<dbReference type="Pfam" id="PF21196">
    <property type="entry name" value="PcrA_UvrD_tudor"/>
    <property type="match status" value="1"/>
</dbReference>
<dbReference type="Proteomes" id="UP000646738">
    <property type="component" value="Unassembled WGS sequence"/>
</dbReference>
<feature type="domain" description="Peptidase C14 caspase" evidence="2">
    <location>
        <begin position="10"/>
        <end position="225"/>
    </location>
</feature>
<evidence type="ECO:0000313" key="3">
    <source>
        <dbReference type="EMBL" id="GHI55691.1"/>
    </source>
</evidence>
<dbReference type="InterPro" id="IPR029030">
    <property type="entry name" value="Caspase-like_dom_sf"/>
</dbReference>
<dbReference type="InterPro" id="IPR011600">
    <property type="entry name" value="Pept_C14_caspase"/>
</dbReference>
<dbReference type="NCBIfam" id="NF047832">
    <property type="entry name" value="caspase_w_EACC1"/>
    <property type="match status" value="1"/>
</dbReference>
<comment type="caution">
    <text evidence="3">The sequence shown here is derived from an EMBL/GenBank/DDBJ whole genome shotgun (WGS) entry which is preliminary data.</text>
</comment>
<keyword evidence="4" id="KW-1185">Reference proteome</keyword>
<dbReference type="RefSeq" id="WP_268257577.1">
    <property type="nucleotide sequence ID" value="NZ_BNCB01000006.1"/>
</dbReference>
<feature type="region of interest" description="Disordered" evidence="1">
    <location>
        <begin position="282"/>
        <end position="311"/>
    </location>
</feature>
<dbReference type="Pfam" id="PF00656">
    <property type="entry name" value="Peptidase_C14"/>
    <property type="match status" value="1"/>
</dbReference>
<evidence type="ECO:0000256" key="1">
    <source>
        <dbReference type="SAM" id="MobiDB-lite"/>
    </source>
</evidence>
<protein>
    <recommendedName>
        <fullName evidence="2">Peptidase C14 caspase domain-containing protein</fullName>
    </recommendedName>
</protein>
<accession>A0ABQ3RIL3</accession>
<proteinExistence type="predicted"/>
<feature type="compositionally biased region" description="Polar residues" evidence="1">
    <location>
        <begin position="287"/>
        <end position="300"/>
    </location>
</feature>
<dbReference type="Gene3D" id="3.40.50.1460">
    <property type="match status" value="1"/>
</dbReference>
<gene>
    <name evidence="3" type="ORF">Srubr_55370</name>
</gene>
<dbReference type="SUPFAM" id="SSF52129">
    <property type="entry name" value="Caspase-like"/>
    <property type="match status" value="1"/>
</dbReference>
<name>A0ABQ3RIL3_STRRR</name>
<evidence type="ECO:0000259" key="2">
    <source>
        <dbReference type="Pfam" id="PF00656"/>
    </source>
</evidence>
<evidence type="ECO:0000313" key="4">
    <source>
        <dbReference type="Proteomes" id="UP000646738"/>
    </source>
</evidence>
<reference evidence="4" key="1">
    <citation type="submission" date="2023-07" db="EMBL/GenBank/DDBJ databases">
        <title>Whole genome shotgun sequence of Streptomyces achromogenes subsp. rubradiris NBRC 14000.</title>
        <authorList>
            <person name="Komaki H."/>
            <person name="Tamura T."/>
        </authorList>
    </citation>
    <scope>NUCLEOTIDE SEQUENCE [LARGE SCALE GENOMIC DNA]</scope>
    <source>
        <strain evidence="4">NBRC 14000</strain>
    </source>
</reference>
<organism evidence="3 4">
    <name type="scientific">Streptomyces rubradiris</name>
    <name type="common">Streptomyces achromogenes subsp. rubradiris</name>
    <dbReference type="NCBI Taxonomy" id="285531"/>
    <lineage>
        <taxon>Bacteria</taxon>
        <taxon>Bacillati</taxon>
        <taxon>Actinomycetota</taxon>
        <taxon>Actinomycetes</taxon>
        <taxon>Kitasatosporales</taxon>
        <taxon>Streptomycetaceae</taxon>
        <taxon>Streptomyces</taxon>
    </lineage>
</organism>
<sequence length="468" mass="50945">MILPDPHQSRAILVGVSNYTTMPKLPTVRNSVEALRYSLTGAASWNLPFQNCIAIHDPRNTEELVDPILESANAAKDTLLLYYAGHGVKGHNRGELRLTSTSSRPGAPYTATLYDDIRDILLNSSARRRIVILDCCYAGSALGIMADPTQSLADYALIEGTYLIAAAGETQPARSDGENGFTAFTGELINILRNGTPDAHLALLDLDTVFNQLTQALRAKSLPTPQRRVRNSPGTLAIAWNRQWMEQQLNKLHAASANSDQAPVNTAITAPETPLPLPFIELPPPSKQTVGKSTQSASNTDEAHPTPNRQSLRERWPAILEAVKNYRRFTWILLSQNATVIEFTEDKLHLGFSNQGGLDNYVGSGSETVLKRAISEELDIECQIQATTIEPTPPRGDRSVTAPRKSGESNFTILAIGDEIDHDAFGRGVVLSTNNSGGSAEATVDFGDGKPKRLLLKYAPIAKVTRME</sequence>
<dbReference type="EMBL" id="BNEA01000015">
    <property type="protein sequence ID" value="GHI55691.1"/>
    <property type="molecule type" value="Genomic_DNA"/>
</dbReference>